<keyword evidence="5 9" id="KW-1133">Transmembrane helix</keyword>
<feature type="transmembrane region" description="Helical" evidence="9">
    <location>
        <begin position="63"/>
        <end position="84"/>
    </location>
</feature>
<feature type="transmembrane region" description="Helical" evidence="9">
    <location>
        <begin position="90"/>
        <end position="106"/>
    </location>
</feature>
<evidence type="ECO:0000256" key="9">
    <source>
        <dbReference type="SAM" id="Phobius"/>
    </source>
</evidence>
<dbReference type="Pfam" id="PF13813">
    <property type="entry name" value="MBOAT_2"/>
    <property type="match status" value="1"/>
</dbReference>
<dbReference type="GO" id="GO:0006629">
    <property type="term" value="P:lipid metabolic process"/>
    <property type="evidence" value="ECO:0007669"/>
    <property type="project" value="UniProtKB-KW"/>
</dbReference>
<dbReference type="GO" id="GO:0016020">
    <property type="term" value="C:membrane"/>
    <property type="evidence" value="ECO:0007669"/>
    <property type="project" value="UniProtKB-SubCell"/>
</dbReference>
<evidence type="ECO:0000256" key="2">
    <source>
        <dbReference type="ARBA" id="ARBA00007282"/>
    </source>
</evidence>
<protein>
    <submittedName>
        <fullName evidence="11">OLC1v1020816C1</fullName>
    </submittedName>
</protein>
<evidence type="ECO:0000256" key="3">
    <source>
        <dbReference type="ARBA" id="ARBA00022679"/>
    </source>
</evidence>
<sequence>MDGEIGTFFMIWASIFTLAIYCYYVAETAPEGLVRLVMFLPVIFLFTVLPFKLNSVHLGCPTFFFISWLANSKLLLLAFGTGPLSSGPPSLSLIPFVLFTCFPLNIQRNKVPKGERQIRDPLHFANCAIGVAILLYLGQNRDRLHRKVFLLCSTMYIYSGLDLMLSVVTLIGEILLSVELESPFNNPLKSTSLKDFWGRRWNRVASENLRTVVFWPIYNYSTSRKVGHKWALVNALIATFFMSAFIHELLMYYLGRTWPTFRITMFFIFHGVCLVVEAAVTSKFTGKWTRSMSKSVVTGPLIFGFVIGTAMWLLVQDMADHKVEGRVVEEWIAFGAFLKDLGTFLVRKLLAL</sequence>
<feature type="transmembrane region" description="Helical" evidence="9">
    <location>
        <begin position="260"/>
        <end position="280"/>
    </location>
</feature>
<feature type="transmembrane region" description="Helical" evidence="9">
    <location>
        <begin position="231"/>
        <end position="254"/>
    </location>
</feature>
<evidence type="ECO:0000256" key="8">
    <source>
        <dbReference type="ARBA" id="ARBA00023315"/>
    </source>
</evidence>
<reference evidence="11" key="1">
    <citation type="submission" date="2023-03" db="EMBL/GenBank/DDBJ databases">
        <authorList>
            <person name="Julca I."/>
        </authorList>
    </citation>
    <scope>NUCLEOTIDE SEQUENCE</scope>
</reference>
<accession>A0AAV1BWQ6</accession>
<keyword evidence="12" id="KW-1185">Reference proteome</keyword>
<evidence type="ECO:0000256" key="7">
    <source>
        <dbReference type="ARBA" id="ARBA00023136"/>
    </source>
</evidence>
<proteinExistence type="inferred from homology"/>
<comment type="caution">
    <text evidence="11">The sequence shown here is derived from an EMBL/GenBank/DDBJ whole genome shotgun (WGS) entry which is preliminary data.</text>
</comment>
<comment type="subcellular location">
    <subcellularLocation>
        <location evidence="1">Membrane</location>
        <topology evidence="1">Multi-pass membrane protein</topology>
    </subcellularLocation>
</comment>
<evidence type="ECO:0000313" key="11">
    <source>
        <dbReference type="EMBL" id="CAI9086893.1"/>
    </source>
</evidence>
<name>A0AAV1BWQ6_OLDCO</name>
<keyword evidence="8" id="KW-0012">Acyltransferase</keyword>
<dbReference type="PANTHER" id="PTHR31595">
    <property type="entry name" value="LONG-CHAIN-ALCOHOL O-FATTY-ACYLTRANSFERASE 3-RELATED"/>
    <property type="match status" value="1"/>
</dbReference>
<keyword evidence="4 9" id="KW-0812">Transmembrane</keyword>
<feature type="transmembrane region" description="Helical" evidence="9">
    <location>
        <begin position="301"/>
        <end position="319"/>
    </location>
</feature>
<feature type="transmembrane region" description="Helical" evidence="9">
    <location>
        <begin position="157"/>
        <end position="176"/>
    </location>
</feature>
<keyword evidence="6" id="KW-0443">Lipid metabolism</keyword>
<evidence type="ECO:0000259" key="10">
    <source>
        <dbReference type="Pfam" id="PF13813"/>
    </source>
</evidence>
<dbReference type="InterPro" id="IPR032805">
    <property type="entry name" value="Wax_synthase_dom"/>
</dbReference>
<feature type="transmembrane region" description="Helical" evidence="9">
    <location>
        <begin position="118"/>
        <end position="137"/>
    </location>
</feature>
<keyword evidence="7 9" id="KW-0472">Membrane</keyword>
<evidence type="ECO:0000256" key="4">
    <source>
        <dbReference type="ARBA" id="ARBA00022692"/>
    </source>
</evidence>
<dbReference type="Proteomes" id="UP001161247">
    <property type="component" value="Unassembled WGS sequence"/>
</dbReference>
<keyword evidence="3" id="KW-0808">Transferase</keyword>
<gene>
    <name evidence="11" type="ORF">OLC1_LOCUS24866</name>
</gene>
<comment type="similarity">
    <text evidence="2">Belongs to the wax synthase family.</text>
</comment>
<feature type="domain" description="Wax synthase" evidence="10">
    <location>
        <begin position="183"/>
        <end position="268"/>
    </location>
</feature>
<evidence type="ECO:0000313" key="12">
    <source>
        <dbReference type="Proteomes" id="UP001161247"/>
    </source>
</evidence>
<evidence type="ECO:0000256" key="1">
    <source>
        <dbReference type="ARBA" id="ARBA00004141"/>
    </source>
</evidence>
<dbReference type="PANTHER" id="PTHR31595:SF77">
    <property type="entry name" value="ACYL-COA--STEROL O-ACYLTRANSFERASE 1-LIKE"/>
    <property type="match status" value="1"/>
</dbReference>
<evidence type="ECO:0000256" key="5">
    <source>
        <dbReference type="ARBA" id="ARBA00022989"/>
    </source>
</evidence>
<dbReference type="GO" id="GO:0008374">
    <property type="term" value="F:O-acyltransferase activity"/>
    <property type="evidence" value="ECO:0007669"/>
    <property type="project" value="InterPro"/>
</dbReference>
<dbReference type="AlphaFoldDB" id="A0AAV1BWQ6"/>
<evidence type="ECO:0000256" key="6">
    <source>
        <dbReference type="ARBA" id="ARBA00023098"/>
    </source>
</evidence>
<feature type="transmembrane region" description="Helical" evidence="9">
    <location>
        <begin position="32"/>
        <end position="51"/>
    </location>
</feature>
<dbReference type="EMBL" id="CATKSE010000001">
    <property type="protein sequence ID" value="CAI9086893.1"/>
    <property type="molecule type" value="Genomic_DNA"/>
</dbReference>
<organism evidence="11 12">
    <name type="scientific">Oldenlandia corymbosa var. corymbosa</name>
    <dbReference type="NCBI Taxonomy" id="529605"/>
    <lineage>
        <taxon>Eukaryota</taxon>
        <taxon>Viridiplantae</taxon>
        <taxon>Streptophyta</taxon>
        <taxon>Embryophyta</taxon>
        <taxon>Tracheophyta</taxon>
        <taxon>Spermatophyta</taxon>
        <taxon>Magnoliopsida</taxon>
        <taxon>eudicotyledons</taxon>
        <taxon>Gunneridae</taxon>
        <taxon>Pentapetalae</taxon>
        <taxon>asterids</taxon>
        <taxon>lamiids</taxon>
        <taxon>Gentianales</taxon>
        <taxon>Rubiaceae</taxon>
        <taxon>Rubioideae</taxon>
        <taxon>Spermacoceae</taxon>
        <taxon>Hedyotis-Oldenlandia complex</taxon>
        <taxon>Oldenlandia</taxon>
    </lineage>
</organism>
<feature type="transmembrane region" description="Helical" evidence="9">
    <location>
        <begin position="7"/>
        <end position="26"/>
    </location>
</feature>
<dbReference type="InterPro" id="IPR044851">
    <property type="entry name" value="Wax_synthase"/>
</dbReference>